<evidence type="ECO:0000313" key="1">
    <source>
        <dbReference type="EMBL" id="QYW02064.1"/>
    </source>
</evidence>
<organism evidence="1 2">
    <name type="scientific">Stenotrophomonas phage Siara</name>
    <dbReference type="NCBI Taxonomy" id="2859658"/>
    <lineage>
        <taxon>Viruses</taxon>
        <taxon>Duplodnaviria</taxon>
        <taxon>Heunggongvirae</taxon>
        <taxon>Uroviricota</taxon>
        <taxon>Caudoviricetes</taxon>
        <taxon>Beaumontvirinae</taxon>
        <taxon>Siaravirus</taxon>
        <taxon>Siaravirus siara</taxon>
    </lineage>
</organism>
<reference evidence="1" key="1">
    <citation type="submission" date="2021-06" db="EMBL/GenBank/DDBJ databases">
        <title>Complete genome sequence of Stenotrophomonas maltophilia phage Siara.</title>
        <authorList>
            <person name="Marmion J."/>
            <person name="Tate N."/>
            <person name="Clark J."/>
            <person name="Le T."/>
            <person name="Liu M."/>
            <person name="Burrowes B."/>
            <person name="Gill J."/>
        </authorList>
    </citation>
    <scope>NUCLEOTIDE SEQUENCE</scope>
</reference>
<name>A0AAE8BHZ2_9CAUD</name>
<accession>A0AAE8BHZ2</accession>
<keyword evidence="2" id="KW-1185">Reference proteome</keyword>
<dbReference type="EMBL" id="MZ326859">
    <property type="protein sequence ID" value="QYW02064.1"/>
    <property type="molecule type" value="Genomic_DNA"/>
</dbReference>
<protein>
    <submittedName>
        <fullName evidence="1">Uncharacterized protein</fullName>
    </submittedName>
</protein>
<dbReference type="Proteomes" id="UP000827319">
    <property type="component" value="Segment"/>
</dbReference>
<gene>
    <name evidence="1" type="ORF">CPT_Siara_063</name>
</gene>
<evidence type="ECO:0000313" key="2">
    <source>
        <dbReference type="Proteomes" id="UP000827319"/>
    </source>
</evidence>
<sequence length="63" mass="7193">MQYTMYEGRTERRIVTDHGTFYTAKSARIRAKVIRATKNNAHDFQIVDEAGNVTELEFSDPAA</sequence>
<proteinExistence type="predicted"/>